<reference evidence="8 9" key="1">
    <citation type="submission" date="2017-12" db="EMBL/GenBank/DDBJ databases">
        <title>Sequencing, de novo assembly and annotation of complete genome of a new Thraustochytrid species, strain FCC1311.</title>
        <authorList>
            <person name="Sedici K."/>
            <person name="Godart F."/>
            <person name="Aiese Cigliano R."/>
            <person name="Sanseverino W."/>
            <person name="Barakat M."/>
            <person name="Ortet P."/>
            <person name="Marechal E."/>
            <person name="Cagnac O."/>
            <person name="Amato A."/>
        </authorList>
    </citation>
    <scope>NUCLEOTIDE SEQUENCE [LARGE SCALE GENOMIC DNA]</scope>
</reference>
<feature type="transmembrane region" description="Helical" evidence="6">
    <location>
        <begin position="122"/>
        <end position="139"/>
    </location>
</feature>
<keyword evidence="4 6" id="KW-0472">Membrane</keyword>
<evidence type="ECO:0000313" key="8">
    <source>
        <dbReference type="EMBL" id="GBG29887.1"/>
    </source>
</evidence>
<evidence type="ECO:0000256" key="4">
    <source>
        <dbReference type="ARBA" id="ARBA00023136"/>
    </source>
</evidence>
<comment type="subcellular location">
    <subcellularLocation>
        <location evidence="1">Membrane</location>
        <topology evidence="1">Multi-pass membrane protein</topology>
    </subcellularLocation>
</comment>
<dbReference type="InParanoid" id="A0A2R5GG77"/>
<feature type="transmembrane region" description="Helical" evidence="6">
    <location>
        <begin position="232"/>
        <end position="253"/>
    </location>
</feature>
<sequence>MTYPAWALVVGSIVSSVALVLVNKAIFASGFSYIFTLTTIHFMWTAGLLQILARVFGLFEVKYVSLGKTMLVSCFGVGSMCLMNFSLHLNSVGFYQMMKLCVVPCCLAIDAFMYGTFATRKIQVALVLILAGVGGATVTDLDLNLIGSLVGALAVVISAQYQTWMGRKQEEWKMSSQELALTLCTSQIFICGLLAATIDGPILFEAFRSGASIEDLGTQDQNSIIPQSSTSLAGLILLSCVLAISANIHAFALIGRTSAITFQVVGHGKTCLILIAHYAMYLTEGRPLSDLIFNLFGVFVALMGVALYSALKLKTPDEPDVLDLVLPSCLRWALEEPKERAPFVRIKANEADSLDGPEVADLLGDESETSDSEEEREQEEGTQRQAKAGVLVEMQATQQTPFAGDVSAVEGSASRPVTTV</sequence>
<dbReference type="Pfam" id="PF03151">
    <property type="entry name" value="TPT"/>
    <property type="match status" value="1"/>
</dbReference>
<feature type="transmembrane region" description="Helical" evidence="6">
    <location>
        <begin position="291"/>
        <end position="311"/>
    </location>
</feature>
<feature type="transmembrane region" description="Helical" evidence="6">
    <location>
        <begin position="145"/>
        <end position="166"/>
    </location>
</feature>
<protein>
    <submittedName>
        <fullName evidence="8">UDP-rhamnose/UDP-galactose transporter 5</fullName>
    </submittedName>
</protein>
<evidence type="ECO:0000256" key="2">
    <source>
        <dbReference type="ARBA" id="ARBA00022692"/>
    </source>
</evidence>
<dbReference type="Proteomes" id="UP000241890">
    <property type="component" value="Unassembled WGS sequence"/>
</dbReference>
<dbReference type="GO" id="GO:0016020">
    <property type="term" value="C:membrane"/>
    <property type="evidence" value="ECO:0007669"/>
    <property type="project" value="UniProtKB-SubCell"/>
</dbReference>
<name>A0A2R5GG77_9STRA</name>
<dbReference type="InterPro" id="IPR050186">
    <property type="entry name" value="TPT_transporter"/>
</dbReference>
<evidence type="ECO:0000256" key="5">
    <source>
        <dbReference type="SAM" id="MobiDB-lite"/>
    </source>
</evidence>
<dbReference type="AlphaFoldDB" id="A0A2R5GG77"/>
<comment type="caution">
    <text evidence="8">The sequence shown here is derived from an EMBL/GenBank/DDBJ whole genome shotgun (WGS) entry which is preliminary data.</text>
</comment>
<keyword evidence="9" id="KW-1185">Reference proteome</keyword>
<gene>
    <name evidence="8" type="ORF">FCC1311_061072</name>
</gene>
<dbReference type="EMBL" id="BEYU01000067">
    <property type="protein sequence ID" value="GBG29887.1"/>
    <property type="molecule type" value="Genomic_DNA"/>
</dbReference>
<evidence type="ECO:0000256" key="3">
    <source>
        <dbReference type="ARBA" id="ARBA00022989"/>
    </source>
</evidence>
<keyword evidence="2 6" id="KW-0812">Transmembrane</keyword>
<feature type="transmembrane region" description="Helical" evidence="6">
    <location>
        <begin position="69"/>
        <end position="87"/>
    </location>
</feature>
<feature type="compositionally biased region" description="Acidic residues" evidence="5">
    <location>
        <begin position="363"/>
        <end position="380"/>
    </location>
</feature>
<feature type="transmembrane region" description="Helical" evidence="6">
    <location>
        <begin position="7"/>
        <end position="27"/>
    </location>
</feature>
<keyword evidence="3 6" id="KW-1133">Transmembrane helix</keyword>
<dbReference type="OrthoDB" id="5547497at2759"/>
<evidence type="ECO:0000256" key="6">
    <source>
        <dbReference type="SAM" id="Phobius"/>
    </source>
</evidence>
<feature type="region of interest" description="Disordered" evidence="5">
    <location>
        <begin position="356"/>
        <end position="420"/>
    </location>
</feature>
<accession>A0A2R5GG77</accession>
<feature type="transmembrane region" description="Helical" evidence="6">
    <location>
        <begin position="33"/>
        <end position="57"/>
    </location>
</feature>
<feature type="domain" description="Sugar phosphate transporter" evidence="7">
    <location>
        <begin position="16"/>
        <end position="309"/>
    </location>
</feature>
<evidence type="ECO:0000256" key="1">
    <source>
        <dbReference type="ARBA" id="ARBA00004141"/>
    </source>
</evidence>
<feature type="transmembrane region" description="Helical" evidence="6">
    <location>
        <begin position="260"/>
        <end position="279"/>
    </location>
</feature>
<evidence type="ECO:0000313" key="9">
    <source>
        <dbReference type="Proteomes" id="UP000241890"/>
    </source>
</evidence>
<evidence type="ECO:0000259" key="7">
    <source>
        <dbReference type="Pfam" id="PF03151"/>
    </source>
</evidence>
<feature type="transmembrane region" description="Helical" evidence="6">
    <location>
        <begin position="178"/>
        <end position="198"/>
    </location>
</feature>
<proteinExistence type="predicted"/>
<dbReference type="PANTHER" id="PTHR11132">
    <property type="entry name" value="SOLUTE CARRIER FAMILY 35"/>
    <property type="match status" value="1"/>
</dbReference>
<organism evidence="8 9">
    <name type="scientific">Hondaea fermentalgiana</name>
    <dbReference type="NCBI Taxonomy" id="2315210"/>
    <lineage>
        <taxon>Eukaryota</taxon>
        <taxon>Sar</taxon>
        <taxon>Stramenopiles</taxon>
        <taxon>Bigyra</taxon>
        <taxon>Labyrinthulomycetes</taxon>
        <taxon>Thraustochytrida</taxon>
        <taxon>Thraustochytriidae</taxon>
        <taxon>Hondaea</taxon>
    </lineage>
</organism>
<dbReference type="InterPro" id="IPR004853">
    <property type="entry name" value="Sugar_P_trans_dom"/>
</dbReference>